<dbReference type="Pfam" id="PF00932">
    <property type="entry name" value="LTD"/>
    <property type="match status" value="2"/>
</dbReference>
<dbReference type="Pfam" id="PF16841">
    <property type="entry name" value="CBM60"/>
    <property type="match status" value="2"/>
</dbReference>
<keyword evidence="4" id="KW-1185">Reference proteome</keyword>
<keyword evidence="3" id="KW-0167">Capsid protein</keyword>
<evidence type="ECO:0000259" key="2">
    <source>
        <dbReference type="PROSITE" id="PS51841"/>
    </source>
</evidence>
<gene>
    <name evidence="3" type="primary">cotH_1</name>
    <name evidence="3" type="ORF">K239x_08760</name>
</gene>
<feature type="domain" description="LTD" evidence="2">
    <location>
        <begin position="999"/>
        <end position="1115"/>
    </location>
</feature>
<dbReference type="Pfam" id="PF14252">
    <property type="entry name" value="DUF4347"/>
    <property type="match status" value="1"/>
</dbReference>
<evidence type="ECO:0000256" key="1">
    <source>
        <dbReference type="SAM" id="MobiDB-lite"/>
    </source>
</evidence>
<dbReference type="PANTHER" id="PTHR40050:SF1">
    <property type="entry name" value="INNER SPORE COAT PROTEIN H"/>
    <property type="match status" value="1"/>
</dbReference>
<proteinExistence type="predicted"/>
<feature type="compositionally biased region" description="Polar residues" evidence="1">
    <location>
        <begin position="514"/>
        <end position="537"/>
    </location>
</feature>
<feature type="region of interest" description="Disordered" evidence="1">
    <location>
        <begin position="1"/>
        <end position="24"/>
    </location>
</feature>
<dbReference type="Pfam" id="PF08757">
    <property type="entry name" value="CotH"/>
    <property type="match status" value="1"/>
</dbReference>
<dbReference type="Proteomes" id="UP000319817">
    <property type="component" value="Chromosome"/>
</dbReference>
<dbReference type="PANTHER" id="PTHR40050">
    <property type="entry name" value="INNER SPORE COAT PROTEIN H"/>
    <property type="match status" value="1"/>
</dbReference>
<accession>A0A517NP92</accession>
<dbReference type="RefSeq" id="WP_145416398.1">
    <property type="nucleotide sequence ID" value="NZ_CP036526.1"/>
</dbReference>
<name>A0A517NP92_9BACT</name>
<sequence length="1301" mass="140243">MLSSRRSGLKVAKSHEQSNRRRRDLRRRDLNWSLASLEQRIMLAADCGAVACEVASHSTGQQSATGQSVASQADATPQATTSASQVVFIDAAVDDIDHLVAGLNDGHELILLGADQSGLSQITDALSQRTNVSSVHIIAHGQSGQIQLGNGVVDQSVVQQHAGQIQSWSRALTSDADILIYGCETAADASGLGLIQQIAQLSGADVAASTDKTGAASDGADWDLERQVGSIEAGLAFDFATRNSYQSVMPITIRAAGQTGQEQMLLQIDGATVATFNNVGGDASNRNFQTFTYGVDGVSADDVRVLFTNDAYDPANGIDRNLIVDSINIDGVTFETEADNVFSSGVWVSDVGFVDGFQNSETLAGNGYFQYASGDTPPQEGAFAIINEIHYNPGPDGVVDGDAEFIELYNPGDQDFDLSGVSFTGFDLTFAEGTTLAAGQYAIVAPSISLAQSTWGVTPIAEFADGGISGGGETIQLIAADGVTVIDEVTYTDDAPWPGAPDGNGPSLELVNPSFDNNDSSSWRASNTDPTPAAQNSVFSDGVISDVTNITLTPGKPQPNQAFTISVTIPDASFATLTFKVMFGEDQTVQMTNSGGDVWQATVPGQEAGTLVRYRIDSDVATAPFEGDTINYLGVVVDDPDLANNSLPVFQWFVDPAQFDELMTDLFETNTKIPTVIAFGDQVIDNAEVRIRGSASRFFDKKGFKIELPKGYELDLGDNATQPVDEFGLVADFADWSVTSAQISWEIFNAETESQTSTFFTRVEQNGDFYGNYRFQELYDGTWRDANGFGDEGAEFYQAEDGAFQSNNGFDKKEPGDEDLTNINALREIVNSESSAEKTQWVYDNVDIPATINHMALGSLMRHYDQSAHNFYVGRDADTGRWSLVEWDLDLTWRDSYDFGGGLPLTTPEAIGNAFLDSVWEIPEIQDMYWQRLQTLVDTYLSTDYLINRRAELVAEIGETNSDLELEAWGRDNIFRSDYFVNDWQQNIDLRRSVFAEESRLPGNSVDAPSIVINELHYNPAGDDAEFLELYNASSQAVDLSGWSIDGVDLAIAPGTVILAGDFMVFTDNDAQFRAQTEGNIVVGRQYDGGLSGGGEAITLLDENANVIDQVSYDDSSPWPTEPDGDGFTLALRDPSLDNSDASNWAASQQLGGTPNASNGLTSETTQISIFATGTTASEIIELEIAGVVVATYDLGDNGTVIGDYAARNYIELVYQSEGAVAAADIRVNFVNDFFDSENGIDSNVRIDRIEIDGDDYQTEAPSVFSSGTWLSGVGITPGFRLSEILHANGYFQFDAIQPIG</sequence>
<dbReference type="Gene3D" id="2.60.40.1260">
    <property type="entry name" value="Lamin Tail domain"/>
    <property type="match status" value="1"/>
</dbReference>
<dbReference type="InterPro" id="IPR036415">
    <property type="entry name" value="Lamin_tail_dom_sf"/>
</dbReference>
<dbReference type="InterPro" id="IPR001322">
    <property type="entry name" value="Lamin_tail_dom"/>
</dbReference>
<keyword evidence="3" id="KW-0946">Virion</keyword>
<evidence type="ECO:0000313" key="3">
    <source>
        <dbReference type="EMBL" id="QDT08933.1"/>
    </source>
</evidence>
<dbReference type="Gene3D" id="2.60.60.40">
    <property type="match status" value="2"/>
</dbReference>
<feature type="region of interest" description="Disordered" evidence="1">
    <location>
        <begin position="512"/>
        <end position="537"/>
    </location>
</feature>
<evidence type="ECO:0000313" key="4">
    <source>
        <dbReference type="Proteomes" id="UP000319817"/>
    </source>
</evidence>
<dbReference type="EMBL" id="CP036526">
    <property type="protein sequence ID" value="QDT08933.1"/>
    <property type="molecule type" value="Genomic_DNA"/>
</dbReference>
<dbReference type="InterPro" id="IPR025592">
    <property type="entry name" value="DUF4347"/>
</dbReference>
<reference evidence="3 4" key="1">
    <citation type="submission" date="2019-02" db="EMBL/GenBank/DDBJ databases">
        <title>Deep-cultivation of Planctomycetes and their phenomic and genomic characterization uncovers novel biology.</title>
        <authorList>
            <person name="Wiegand S."/>
            <person name="Jogler M."/>
            <person name="Boedeker C."/>
            <person name="Pinto D."/>
            <person name="Vollmers J."/>
            <person name="Rivas-Marin E."/>
            <person name="Kohn T."/>
            <person name="Peeters S.H."/>
            <person name="Heuer A."/>
            <person name="Rast P."/>
            <person name="Oberbeckmann S."/>
            <person name="Bunk B."/>
            <person name="Jeske O."/>
            <person name="Meyerdierks A."/>
            <person name="Storesund J.E."/>
            <person name="Kallscheuer N."/>
            <person name="Luecker S."/>
            <person name="Lage O.M."/>
            <person name="Pohl T."/>
            <person name="Merkel B.J."/>
            <person name="Hornburger P."/>
            <person name="Mueller R.-W."/>
            <person name="Bruemmer F."/>
            <person name="Labrenz M."/>
            <person name="Spormann A.M."/>
            <person name="Op den Camp H."/>
            <person name="Overmann J."/>
            <person name="Amann R."/>
            <person name="Jetten M.S.M."/>
            <person name="Mascher T."/>
            <person name="Medema M.H."/>
            <person name="Devos D.P."/>
            <person name="Kaster A.-K."/>
            <person name="Ovreas L."/>
            <person name="Rohde M."/>
            <person name="Galperin M.Y."/>
            <person name="Jogler C."/>
        </authorList>
    </citation>
    <scope>NUCLEOTIDE SEQUENCE [LARGE SCALE GENOMIC DNA]</scope>
    <source>
        <strain evidence="3 4">K23_9</strain>
    </source>
</reference>
<dbReference type="InterPro" id="IPR031768">
    <property type="entry name" value="CBM60_xylan-bd"/>
</dbReference>
<dbReference type="InterPro" id="IPR014867">
    <property type="entry name" value="Spore_coat_CotH_CotH2/3/7"/>
</dbReference>
<dbReference type="OrthoDB" id="9772095at2"/>
<feature type="domain" description="LTD" evidence="2">
    <location>
        <begin position="376"/>
        <end position="493"/>
    </location>
</feature>
<dbReference type="PROSITE" id="PS51841">
    <property type="entry name" value="LTD"/>
    <property type="match status" value="2"/>
</dbReference>
<protein>
    <submittedName>
        <fullName evidence="3">Inner spore coat protein H</fullName>
    </submittedName>
</protein>
<organism evidence="3 4">
    <name type="scientific">Stieleria marina</name>
    <dbReference type="NCBI Taxonomy" id="1930275"/>
    <lineage>
        <taxon>Bacteria</taxon>
        <taxon>Pseudomonadati</taxon>
        <taxon>Planctomycetota</taxon>
        <taxon>Planctomycetia</taxon>
        <taxon>Pirellulales</taxon>
        <taxon>Pirellulaceae</taxon>
        <taxon>Stieleria</taxon>
    </lineage>
</organism>
<dbReference type="SUPFAM" id="SSF74853">
    <property type="entry name" value="Lamin A/C globular tail domain"/>
    <property type="match status" value="2"/>
</dbReference>